<keyword evidence="1" id="KW-0229">DNA integration</keyword>
<evidence type="ECO:0000256" key="2">
    <source>
        <dbReference type="ARBA" id="ARBA00023125"/>
    </source>
</evidence>
<evidence type="ECO:0000256" key="3">
    <source>
        <dbReference type="ARBA" id="ARBA00023172"/>
    </source>
</evidence>
<dbReference type="SMART" id="SM00857">
    <property type="entry name" value="Resolvase"/>
    <property type="match status" value="1"/>
</dbReference>
<reference evidence="8" key="1">
    <citation type="submission" date="2017-08" db="EMBL/GenBank/DDBJ databases">
        <title>A dynamic microbial community with high functional redundancy inhabits the cold, oxic subseafloor aquifer.</title>
        <authorList>
            <person name="Tully B.J."/>
            <person name="Wheat C.G."/>
            <person name="Glazer B.T."/>
            <person name="Huber J.A."/>
        </authorList>
    </citation>
    <scope>NUCLEOTIDE SEQUENCE [LARGE SCALE GENOMIC DNA]</scope>
</reference>
<accession>A0A2A4MQJ2</accession>
<protein>
    <submittedName>
        <fullName evidence="7">Resolvase</fullName>
    </submittedName>
</protein>
<dbReference type="GO" id="GO:0015074">
    <property type="term" value="P:DNA integration"/>
    <property type="evidence" value="ECO:0007669"/>
    <property type="project" value="UniProtKB-KW"/>
</dbReference>
<dbReference type="EMBL" id="NVQR01000037">
    <property type="protein sequence ID" value="PCH62529.1"/>
    <property type="molecule type" value="Genomic_DNA"/>
</dbReference>
<dbReference type="InterPro" id="IPR036162">
    <property type="entry name" value="Resolvase-like_N_sf"/>
</dbReference>
<dbReference type="Proteomes" id="UP000218172">
    <property type="component" value="Unassembled WGS sequence"/>
</dbReference>
<evidence type="ECO:0000313" key="8">
    <source>
        <dbReference type="Proteomes" id="UP000218172"/>
    </source>
</evidence>
<feature type="domain" description="Resolvase/invertase-type recombinase catalytic" evidence="6">
    <location>
        <begin position="2"/>
        <end position="142"/>
    </location>
</feature>
<dbReference type="PANTHER" id="PTHR30461">
    <property type="entry name" value="DNA-INVERTASE FROM LAMBDOID PROPHAGE"/>
    <property type="match status" value="1"/>
</dbReference>
<proteinExistence type="predicted"/>
<name>A0A2A4MQJ2_9GAMM</name>
<sequence length="192" mass="21409">MRQFAYSRCSTEGQHTDNQFLAIENAGYDIEKHRQVAETVSGGVPAFQRLVFAKLVDRLEKGDELIVAKIDRLGRDNIDVQQTILKLSERGVKVTSLDLPAKDLTSSEGKLILQMFSAFAEFERSRIAERTREGQARARKEGKQIGRPQATGTTSAVQSLKAKKLSQSRVAKELGVSIPTVKRHWNKTLEVG</sequence>
<feature type="region of interest" description="Disordered" evidence="5">
    <location>
        <begin position="130"/>
        <end position="158"/>
    </location>
</feature>
<dbReference type="SUPFAM" id="SSF53041">
    <property type="entry name" value="Resolvase-like"/>
    <property type="match status" value="1"/>
</dbReference>
<dbReference type="Pfam" id="PF00239">
    <property type="entry name" value="Resolvase"/>
    <property type="match status" value="1"/>
</dbReference>
<evidence type="ECO:0000256" key="1">
    <source>
        <dbReference type="ARBA" id="ARBA00022908"/>
    </source>
</evidence>
<evidence type="ECO:0000256" key="4">
    <source>
        <dbReference type="PIRSR" id="PIRSR606118-50"/>
    </source>
</evidence>
<dbReference type="GO" id="GO:0000150">
    <property type="term" value="F:DNA strand exchange activity"/>
    <property type="evidence" value="ECO:0007669"/>
    <property type="project" value="InterPro"/>
</dbReference>
<comment type="caution">
    <text evidence="7">The sequence shown here is derived from an EMBL/GenBank/DDBJ whole genome shotgun (WGS) entry which is preliminary data.</text>
</comment>
<dbReference type="PROSITE" id="PS51736">
    <property type="entry name" value="RECOMBINASES_3"/>
    <property type="match status" value="1"/>
</dbReference>
<feature type="compositionally biased region" description="Basic and acidic residues" evidence="5">
    <location>
        <begin position="130"/>
        <end position="144"/>
    </location>
</feature>
<gene>
    <name evidence="7" type="ORF">COC19_02635</name>
</gene>
<dbReference type="GO" id="GO:0003677">
    <property type="term" value="F:DNA binding"/>
    <property type="evidence" value="ECO:0007669"/>
    <property type="project" value="UniProtKB-KW"/>
</dbReference>
<dbReference type="PANTHER" id="PTHR30461:SF2">
    <property type="entry name" value="SERINE RECOMBINASE PINE-RELATED"/>
    <property type="match status" value="1"/>
</dbReference>
<dbReference type="InterPro" id="IPR006118">
    <property type="entry name" value="Recombinase_CS"/>
</dbReference>
<dbReference type="AlphaFoldDB" id="A0A2A4MQJ2"/>
<evidence type="ECO:0000313" key="7">
    <source>
        <dbReference type="EMBL" id="PCH62529.1"/>
    </source>
</evidence>
<dbReference type="InterPro" id="IPR050639">
    <property type="entry name" value="SSR_resolvase"/>
</dbReference>
<dbReference type="InterPro" id="IPR006119">
    <property type="entry name" value="Resolv_N"/>
</dbReference>
<evidence type="ECO:0000259" key="6">
    <source>
        <dbReference type="PROSITE" id="PS51736"/>
    </source>
</evidence>
<evidence type="ECO:0000256" key="5">
    <source>
        <dbReference type="SAM" id="MobiDB-lite"/>
    </source>
</evidence>
<feature type="active site" description="O-(5'-phospho-DNA)-serine intermediate" evidence="4">
    <location>
        <position position="10"/>
    </location>
</feature>
<keyword evidence="2" id="KW-0238">DNA-binding</keyword>
<dbReference type="PROSITE" id="PS00398">
    <property type="entry name" value="RECOMBINASES_2"/>
    <property type="match status" value="1"/>
</dbReference>
<keyword evidence="3" id="KW-0233">DNA recombination</keyword>
<organism evidence="7 8">
    <name type="scientific">SAR86 cluster bacterium</name>
    <dbReference type="NCBI Taxonomy" id="2030880"/>
    <lineage>
        <taxon>Bacteria</taxon>
        <taxon>Pseudomonadati</taxon>
        <taxon>Pseudomonadota</taxon>
        <taxon>Gammaproteobacteria</taxon>
        <taxon>SAR86 cluster</taxon>
    </lineage>
</organism>
<dbReference type="CDD" id="cd03768">
    <property type="entry name" value="SR_ResInv"/>
    <property type="match status" value="1"/>
</dbReference>
<dbReference type="Gene3D" id="3.40.50.1390">
    <property type="entry name" value="Resolvase, N-terminal catalytic domain"/>
    <property type="match status" value="1"/>
</dbReference>